<organism evidence="10 11">
    <name type="scientific">Paracraurococcus lichenis</name>
    <dbReference type="NCBI Taxonomy" id="3064888"/>
    <lineage>
        <taxon>Bacteria</taxon>
        <taxon>Pseudomonadati</taxon>
        <taxon>Pseudomonadota</taxon>
        <taxon>Alphaproteobacteria</taxon>
        <taxon>Acetobacterales</taxon>
        <taxon>Roseomonadaceae</taxon>
        <taxon>Paracraurococcus</taxon>
    </lineage>
</organism>
<proteinExistence type="inferred from homology"/>
<evidence type="ECO:0000256" key="7">
    <source>
        <dbReference type="RuleBase" id="RU362065"/>
    </source>
</evidence>
<evidence type="ECO:0000256" key="3">
    <source>
        <dbReference type="ARBA" id="ARBA00009677"/>
    </source>
</evidence>
<gene>
    <name evidence="7 10" type="primary">flgK</name>
    <name evidence="10" type="ORF">Q7A36_34080</name>
</gene>
<keyword evidence="5 7" id="KW-0964">Secreted</keyword>
<accession>A0ABT9EB37</accession>
<feature type="domain" description="Flagellar basal body rod protein N-terminal" evidence="8">
    <location>
        <begin position="7"/>
        <end position="36"/>
    </location>
</feature>
<evidence type="ECO:0000256" key="2">
    <source>
        <dbReference type="ARBA" id="ARBA00004613"/>
    </source>
</evidence>
<dbReference type="RefSeq" id="WP_305108264.1">
    <property type="nucleotide sequence ID" value="NZ_JAUTWS010000087.1"/>
</dbReference>
<evidence type="ECO:0000256" key="1">
    <source>
        <dbReference type="ARBA" id="ARBA00004117"/>
    </source>
</evidence>
<keyword evidence="6 7" id="KW-0975">Bacterial flagellum</keyword>
<reference evidence="10 11" key="1">
    <citation type="submission" date="2023-08" db="EMBL/GenBank/DDBJ databases">
        <title>The draft genome sequence of Paracraurococcus sp. LOR1-02.</title>
        <authorList>
            <person name="Kingkaew E."/>
            <person name="Tanasupawat S."/>
        </authorList>
    </citation>
    <scope>NUCLEOTIDE SEQUENCE [LARGE SCALE GENOMIC DNA]</scope>
    <source>
        <strain evidence="10 11">LOR1-02</strain>
    </source>
</reference>
<keyword evidence="11" id="KW-1185">Reference proteome</keyword>
<comment type="caution">
    <text evidence="10">The sequence shown here is derived from an EMBL/GenBank/DDBJ whole genome shotgun (WGS) entry which is preliminary data.</text>
</comment>
<dbReference type="PANTHER" id="PTHR30033">
    <property type="entry name" value="FLAGELLAR HOOK-ASSOCIATED PROTEIN 1"/>
    <property type="match status" value="1"/>
</dbReference>
<dbReference type="InterPro" id="IPR053927">
    <property type="entry name" value="FlgK_helical"/>
</dbReference>
<comment type="similarity">
    <text evidence="3 7">Belongs to the flagella basal body rod proteins family.</text>
</comment>
<dbReference type="Proteomes" id="UP001243009">
    <property type="component" value="Unassembled WGS sequence"/>
</dbReference>
<keyword evidence="10" id="KW-0966">Cell projection</keyword>
<comment type="subcellular location">
    <subcellularLocation>
        <location evidence="1">Bacterial flagellum basal body</location>
    </subcellularLocation>
    <subcellularLocation>
        <location evidence="2 7">Secreted</location>
    </subcellularLocation>
</comment>
<dbReference type="PRINTS" id="PR01005">
    <property type="entry name" value="FLGHOOKAP1"/>
</dbReference>
<dbReference type="InterPro" id="IPR002371">
    <property type="entry name" value="FlgK"/>
</dbReference>
<evidence type="ECO:0000313" key="11">
    <source>
        <dbReference type="Proteomes" id="UP001243009"/>
    </source>
</evidence>
<sequence length="504" mass="52116">MTIQGALLTALSSLAAEQRQASVIANNVANANTVGYVRRELPRSEQLTAGQGTGVDTQTTQRLGDEALAAAARASGADAAYGQRMADMLAQFTTAVGQPSDGRSLSTALGNFRSAMTALSASPDNAVAQNSAAEAAKSLVDAFHRMDAAVSNGRTAADLAVSQDVDAVNTTLGRLSQVDQEMAKAEARGDSLAEYQDQRDLLLSDIAKRVPVSVYDGGPGHLVLTTDKGQTLYDSGTVHALSFTHSSAVASEMRFGSSSLSTVTVDGARLRSSSSGSIAAGLQLRDGTLPRYADMLDQIAGNLMQASQQADASLIDTTVVPQTTPPTLKVDPASSHPMAGLFSSNNSAGLGAIYPTGGLARTISINPKADPDQAGGLASRIRDGMGSTTTGNAADNSGILALLGAMDTSRSYTAATGLSASLSLSDAASQSAGLMQSDRSNWADRAQTRQALDLQAQQNLTNKTSVNVDEELQRLLLVQQTHSASVQVIQTASHMLDDLIGLRS</sequence>
<dbReference type="PANTHER" id="PTHR30033:SF1">
    <property type="entry name" value="FLAGELLAR HOOK-ASSOCIATED PROTEIN 1"/>
    <property type="match status" value="1"/>
</dbReference>
<dbReference type="InterPro" id="IPR001444">
    <property type="entry name" value="Flag_bb_rod_N"/>
</dbReference>
<evidence type="ECO:0000256" key="5">
    <source>
        <dbReference type="ARBA" id="ARBA00022525"/>
    </source>
</evidence>
<evidence type="ECO:0000256" key="4">
    <source>
        <dbReference type="ARBA" id="ARBA00016244"/>
    </source>
</evidence>
<name>A0ABT9EB37_9PROT</name>
<keyword evidence="10" id="KW-0969">Cilium</keyword>
<dbReference type="Pfam" id="PF00460">
    <property type="entry name" value="Flg_bb_rod"/>
    <property type="match status" value="1"/>
</dbReference>
<evidence type="ECO:0000256" key="6">
    <source>
        <dbReference type="ARBA" id="ARBA00023143"/>
    </source>
</evidence>
<dbReference type="NCBIfam" id="TIGR02492">
    <property type="entry name" value="flgK_ends"/>
    <property type="match status" value="1"/>
</dbReference>
<evidence type="ECO:0000313" key="10">
    <source>
        <dbReference type="EMBL" id="MDO9713406.1"/>
    </source>
</evidence>
<dbReference type="EMBL" id="JAUTWS010000087">
    <property type="protein sequence ID" value="MDO9713406.1"/>
    <property type="molecule type" value="Genomic_DNA"/>
</dbReference>
<evidence type="ECO:0000259" key="9">
    <source>
        <dbReference type="Pfam" id="PF22638"/>
    </source>
</evidence>
<keyword evidence="10" id="KW-0282">Flagellum</keyword>
<feature type="domain" description="Flagellar hook-associated protein FlgK helical" evidence="9">
    <location>
        <begin position="101"/>
        <end position="310"/>
    </location>
</feature>
<dbReference type="Pfam" id="PF22638">
    <property type="entry name" value="FlgK_D1"/>
    <property type="match status" value="1"/>
</dbReference>
<evidence type="ECO:0000259" key="8">
    <source>
        <dbReference type="Pfam" id="PF00460"/>
    </source>
</evidence>
<protein>
    <recommendedName>
        <fullName evidence="4 7">Flagellar hook-associated protein 1</fullName>
        <shortName evidence="7">HAP1</shortName>
    </recommendedName>
</protein>